<dbReference type="AlphaFoldDB" id="A0A8J5WRU0"/>
<proteinExistence type="predicted"/>
<comment type="caution">
    <text evidence="2">The sequence shown here is derived from an EMBL/GenBank/DDBJ whole genome shotgun (WGS) entry which is preliminary data.</text>
</comment>
<feature type="compositionally biased region" description="Basic residues" evidence="1">
    <location>
        <begin position="137"/>
        <end position="154"/>
    </location>
</feature>
<reference evidence="2" key="2">
    <citation type="submission" date="2021-02" db="EMBL/GenBank/DDBJ databases">
        <authorList>
            <person name="Kimball J.A."/>
            <person name="Haas M.W."/>
            <person name="Macchietto M."/>
            <person name="Kono T."/>
            <person name="Duquette J."/>
            <person name="Shao M."/>
        </authorList>
    </citation>
    <scope>NUCLEOTIDE SEQUENCE</scope>
    <source>
        <tissue evidence="2">Fresh leaf tissue</tissue>
    </source>
</reference>
<keyword evidence="3" id="KW-1185">Reference proteome</keyword>
<feature type="region of interest" description="Disordered" evidence="1">
    <location>
        <begin position="83"/>
        <end position="186"/>
    </location>
</feature>
<organism evidence="2 3">
    <name type="scientific">Zizania palustris</name>
    <name type="common">Northern wild rice</name>
    <dbReference type="NCBI Taxonomy" id="103762"/>
    <lineage>
        <taxon>Eukaryota</taxon>
        <taxon>Viridiplantae</taxon>
        <taxon>Streptophyta</taxon>
        <taxon>Embryophyta</taxon>
        <taxon>Tracheophyta</taxon>
        <taxon>Spermatophyta</taxon>
        <taxon>Magnoliopsida</taxon>
        <taxon>Liliopsida</taxon>
        <taxon>Poales</taxon>
        <taxon>Poaceae</taxon>
        <taxon>BOP clade</taxon>
        <taxon>Oryzoideae</taxon>
        <taxon>Oryzeae</taxon>
        <taxon>Zizaniinae</taxon>
        <taxon>Zizania</taxon>
    </lineage>
</organism>
<sequence>MAETKRATSAKPVVGGGGGEVLLQRRRKAGPVRRGCPAAALELADDGEGDEGIRDLRRLAVERFVLLGRLLALRWVPAWACAPTSGQSRRPRAGGGLGRTWRSPSIAPAPAPASSLPTTWPPVHHHVRRGDGGAGQWRRRRRRRRRAVYLRHGHQSTTTSDAATAEQANGAGDGGGGEQKTRHSDVGHKSLLKSDELYQISGFSATVGVLQYILETSVYPRDGASTSA</sequence>
<name>A0A8J5WRU0_ZIZPA</name>
<accession>A0A8J5WRU0</accession>
<feature type="compositionally biased region" description="Low complexity" evidence="1">
    <location>
        <begin position="103"/>
        <end position="115"/>
    </location>
</feature>
<gene>
    <name evidence="2" type="ORF">GUJ93_ZPchr0012g20137</name>
</gene>
<dbReference type="Proteomes" id="UP000729402">
    <property type="component" value="Unassembled WGS sequence"/>
</dbReference>
<protein>
    <submittedName>
        <fullName evidence="2">Uncharacterized protein</fullName>
    </submittedName>
</protein>
<dbReference type="EMBL" id="JAAALK010000080">
    <property type="protein sequence ID" value="KAG8093876.1"/>
    <property type="molecule type" value="Genomic_DNA"/>
</dbReference>
<evidence type="ECO:0000313" key="3">
    <source>
        <dbReference type="Proteomes" id="UP000729402"/>
    </source>
</evidence>
<reference evidence="2" key="1">
    <citation type="journal article" date="2021" name="bioRxiv">
        <title>Whole Genome Assembly and Annotation of Northern Wild Rice, Zizania palustris L., Supports a Whole Genome Duplication in the Zizania Genus.</title>
        <authorList>
            <person name="Haas M."/>
            <person name="Kono T."/>
            <person name="Macchietto M."/>
            <person name="Millas R."/>
            <person name="McGilp L."/>
            <person name="Shao M."/>
            <person name="Duquette J."/>
            <person name="Hirsch C.N."/>
            <person name="Kimball J."/>
        </authorList>
    </citation>
    <scope>NUCLEOTIDE SEQUENCE</scope>
    <source>
        <tissue evidence="2">Fresh leaf tissue</tissue>
    </source>
</reference>
<evidence type="ECO:0000256" key="1">
    <source>
        <dbReference type="SAM" id="MobiDB-lite"/>
    </source>
</evidence>
<evidence type="ECO:0000313" key="2">
    <source>
        <dbReference type="EMBL" id="KAG8093876.1"/>
    </source>
</evidence>